<evidence type="ECO:0000256" key="9">
    <source>
        <dbReference type="ARBA" id="ARBA00022989"/>
    </source>
</evidence>
<evidence type="ECO:0000256" key="11">
    <source>
        <dbReference type="HAMAP-Rule" id="MF_00024"/>
    </source>
</evidence>
<reference evidence="12" key="1">
    <citation type="submission" date="2019-12" db="EMBL/GenBank/DDBJ databases">
        <title>Whole-genome sequence of Halomicrobium mukohataei pws1.</title>
        <authorList>
            <person name="Verma D.K."/>
            <person name="Gopal K."/>
            <person name="Prasad E.S."/>
        </authorList>
    </citation>
    <scope>NUCLEOTIDE SEQUENCE</scope>
    <source>
        <strain evidence="12">Pws1</strain>
    </source>
</reference>
<dbReference type="Pfam" id="PF03186">
    <property type="entry name" value="CobD_Cbib"/>
    <property type="match status" value="1"/>
</dbReference>
<dbReference type="Proteomes" id="UP000608662">
    <property type="component" value="Unassembled WGS sequence"/>
</dbReference>
<dbReference type="EMBL" id="WOYG01000001">
    <property type="protein sequence ID" value="NLV08456.1"/>
    <property type="molecule type" value="Genomic_DNA"/>
</dbReference>
<comment type="caution">
    <text evidence="11">Lacks conserved residue(s) required for the propagation of feature annotation.</text>
</comment>
<accession>A0A847U781</accession>
<comment type="pathway">
    <text evidence="3 11">Cofactor biosynthesis; adenosylcobalamin biosynthesis.</text>
</comment>
<comment type="function">
    <text evidence="1 11">Converts cobyric acid to cobinamide by the addition of aminopropanol on the F carboxylic group.</text>
</comment>
<keyword evidence="7 11" id="KW-0169">Cobalamin biosynthesis</keyword>
<dbReference type="PANTHER" id="PTHR34308:SF1">
    <property type="entry name" value="COBALAMIN BIOSYNTHESIS PROTEIN CBIB"/>
    <property type="match status" value="1"/>
</dbReference>
<protein>
    <recommendedName>
        <fullName evidence="5 11">Probable cobalamin biosynthesis protein CobD</fullName>
    </recommendedName>
</protein>
<feature type="transmembrane region" description="Helical" evidence="11">
    <location>
        <begin position="46"/>
        <end position="68"/>
    </location>
</feature>
<evidence type="ECO:0000256" key="6">
    <source>
        <dbReference type="ARBA" id="ARBA00022475"/>
    </source>
</evidence>
<dbReference type="GO" id="GO:0048472">
    <property type="term" value="F:threonine-phosphate decarboxylase activity"/>
    <property type="evidence" value="ECO:0007669"/>
    <property type="project" value="InterPro"/>
</dbReference>
<evidence type="ECO:0000256" key="1">
    <source>
        <dbReference type="ARBA" id="ARBA00003384"/>
    </source>
</evidence>
<dbReference type="OrthoDB" id="46105at2157"/>
<sequence>MIAPLAVLIAAALELLVAEPPARVHPVAWLGRVVAPLDREWGRPRVVGAVGALAVPLTAAVVVAILVVAAGRVSAWLAAAVAGVALFVATSLRMLLSEARSTIAATQTDLDAARRSLRALAGRDAETLSAGQIRSAAVESAAENLADGLVAPLAAFVAGVVVGQTATLSPVPSLALGAGGAAWVKAVNTLDSMLGYRSKPVGWAPARLDDAVMWLPARIGALLLAAAARDPAALLSARPWLDGVPSPNSGWPMGVLAAVHDVRLEKPGVYALDGGEQLPSKEISLRAVRTVAVAGGLAYALAVATTAAVGGPQ</sequence>
<proteinExistence type="inferred from homology"/>
<dbReference type="UniPathway" id="UPA00148"/>
<dbReference type="HAMAP" id="MF_00024">
    <property type="entry name" value="CobD_CbiB"/>
    <property type="match status" value="1"/>
</dbReference>
<dbReference type="PANTHER" id="PTHR34308">
    <property type="entry name" value="COBALAMIN BIOSYNTHESIS PROTEIN CBIB"/>
    <property type="match status" value="1"/>
</dbReference>
<evidence type="ECO:0000256" key="2">
    <source>
        <dbReference type="ARBA" id="ARBA00004651"/>
    </source>
</evidence>
<evidence type="ECO:0000313" key="13">
    <source>
        <dbReference type="Proteomes" id="UP000608662"/>
    </source>
</evidence>
<feature type="transmembrane region" description="Helical" evidence="11">
    <location>
        <begin position="75"/>
        <end position="96"/>
    </location>
</feature>
<evidence type="ECO:0000256" key="8">
    <source>
        <dbReference type="ARBA" id="ARBA00022692"/>
    </source>
</evidence>
<gene>
    <name evidence="11 12" type="primary">cobD</name>
    <name evidence="12" type="ORF">GOC74_00705</name>
</gene>
<evidence type="ECO:0000256" key="3">
    <source>
        <dbReference type="ARBA" id="ARBA00004953"/>
    </source>
</evidence>
<comment type="similarity">
    <text evidence="4 11">Belongs to the CobD/CbiB family.</text>
</comment>
<organism evidence="12 13">
    <name type="scientific">Halomicrobium mukohataei</name>
    <dbReference type="NCBI Taxonomy" id="57705"/>
    <lineage>
        <taxon>Archaea</taxon>
        <taxon>Methanobacteriati</taxon>
        <taxon>Methanobacteriota</taxon>
        <taxon>Stenosarchaea group</taxon>
        <taxon>Halobacteria</taxon>
        <taxon>Halobacteriales</taxon>
        <taxon>Haloarculaceae</taxon>
        <taxon>Halomicrobium</taxon>
    </lineage>
</organism>
<comment type="caution">
    <text evidence="12">The sequence shown here is derived from an EMBL/GenBank/DDBJ whole genome shotgun (WGS) entry which is preliminary data.</text>
</comment>
<evidence type="ECO:0000256" key="7">
    <source>
        <dbReference type="ARBA" id="ARBA00022573"/>
    </source>
</evidence>
<keyword evidence="10 11" id="KW-0472">Membrane</keyword>
<keyword evidence="9 11" id="KW-1133">Transmembrane helix</keyword>
<evidence type="ECO:0000256" key="5">
    <source>
        <dbReference type="ARBA" id="ARBA00016185"/>
    </source>
</evidence>
<dbReference type="InterPro" id="IPR004485">
    <property type="entry name" value="Cobalamin_biosynth_CobD/CbiB"/>
</dbReference>
<dbReference type="AlphaFoldDB" id="A0A847U781"/>
<dbReference type="GO" id="GO:0009236">
    <property type="term" value="P:cobalamin biosynthetic process"/>
    <property type="evidence" value="ECO:0007669"/>
    <property type="project" value="UniProtKB-UniRule"/>
</dbReference>
<comment type="subcellular location">
    <subcellularLocation>
        <location evidence="2 11">Cell membrane</location>
        <topology evidence="2 11">Multi-pass membrane protein</topology>
    </subcellularLocation>
</comment>
<keyword evidence="8 11" id="KW-0812">Transmembrane</keyword>
<dbReference type="RefSeq" id="WP_170092483.1">
    <property type="nucleotide sequence ID" value="NZ_WOYG01000001.1"/>
</dbReference>
<evidence type="ECO:0000256" key="4">
    <source>
        <dbReference type="ARBA" id="ARBA00006263"/>
    </source>
</evidence>
<name>A0A847U781_9EURY</name>
<evidence type="ECO:0000313" key="12">
    <source>
        <dbReference type="EMBL" id="NLV08456.1"/>
    </source>
</evidence>
<evidence type="ECO:0000256" key="10">
    <source>
        <dbReference type="ARBA" id="ARBA00023136"/>
    </source>
</evidence>
<keyword evidence="6 11" id="KW-1003">Cell membrane</keyword>
<dbReference type="GO" id="GO:0015420">
    <property type="term" value="F:ABC-type vitamin B12 transporter activity"/>
    <property type="evidence" value="ECO:0007669"/>
    <property type="project" value="UniProtKB-UniRule"/>
</dbReference>
<dbReference type="GO" id="GO:0005886">
    <property type="term" value="C:plasma membrane"/>
    <property type="evidence" value="ECO:0007669"/>
    <property type="project" value="UniProtKB-SubCell"/>
</dbReference>
<dbReference type="NCBIfam" id="TIGR00380">
    <property type="entry name" value="cobal_cbiB"/>
    <property type="match status" value="1"/>
</dbReference>